<evidence type="ECO:0000313" key="1">
    <source>
        <dbReference type="EMBL" id="KTD04377.1"/>
    </source>
</evidence>
<organism evidence="1 3">
    <name type="scientific">Legionella feeleii</name>
    <dbReference type="NCBI Taxonomy" id="453"/>
    <lineage>
        <taxon>Bacteria</taxon>
        <taxon>Pseudomonadati</taxon>
        <taxon>Pseudomonadota</taxon>
        <taxon>Gammaproteobacteria</taxon>
        <taxon>Legionellales</taxon>
        <taxon>Legionellaceae</taxon>
        <taxon>Legionella</taxon>
    </lineage>
</organism>
<dbReference type="EMBL" id="UASS01000040">
    <property type="protein sequence ID" value="SPX62827.1"/>
    <property type="molecule type" value="Genomic_DNA"/>
</dbReference>
<dbReference type="PATRIC" id="fig|453.4.peg.225"/>
<sequence>MVYIKRDKQGKICALYARSAAGTEQMDMDAPEVLEFLNRCDKENRFKLTQSDLQLIRVLEDLIEILISKNVITITDFPQVVIDKLVERQRIRKHLTGAVGMEFDNEM</sequence>
<dbReference type="OrthoDB" id="8527830at2"/>
<dbReference type="EMBL" id="LNYB01000008">
    <property type="protein sequence ID" value="KTD04377.1"/>
    <property type="molecule type" value="Genomic_DNA"/>
</dbReference>
<accession>A0A0W0UA30</accession>
<dbReference type="AlphaFoldDB" id="A0A0W0UA30"/>
<protein>
    <recommendedName>
        <fullName evidence="5">Tryptophan synthase subunit beta like protein</fullName>
    </recommendedName>
</protein>
<name>A0A0W0UA30_9GAMM</name>
<keyword evidence="3" id="KW-1185">Reference proteome</keyword>
<evidence type="ECO:0008006" key="5">
    <source>
        <dbReference type="Google" id="ProtNLM"/>
    </source>
</evidence>
<gene>
    <name evidence="1" type="ORF">Lfee_0204</name>
    <name evidence="2" type="ORF">NCTC12022_03595</name>
</gene>
<reference evidence="1 3" key="1">
    <citation type="submission" date="2015-11" db="EMBL/GenBank/DDBJ databases">
        <title>Genomic analysis of 38 Legionella species identifies large and diverse effector repertoires.</title>
        <authorList>
            <person name="Burstein D."/>
            <person name="Amaro F."/>
            <person name="Zusman T."/>
            <person name="Lifshitz Z."/>
            <person name="Cohen O."/>
            <person name="Gilbert J.A."/>
            <person name="Pupko T."/>
            <person name="Shuman H.A."/>
            <person name="Segal G."/>
        </authorList>
    </citation>
    <scope>NUCLEOTIDE SEQUENCE [LARGE SCALE GENOMIC DNA]</scope>
    <source>
        <strain evidence="1 3">WO-44C</strain>
    </source>
</reference>
<dbReference type="Proteomes" id="UP000251942">
    <property type="component" value="Unassembled WGS sequence"/>
</dbReference>
<dbReference type="Proteomes" id="UP000054698">
    <property type="component" value="Unassembled WGS sequence"/>
</dbReference>
<evidence type="ECO:0000313" key="4">
    <source>
        <dbReference type="Proteomes" id="UP000251942"/>
    </source>
</evidence>
<reference evidence="2 4" key="2">
    <citation type="submission" date="2018-06" db="EMBL/GenBank/DDBJ databases">
        <authorList>
            <consortium name="Pathogen Informatics"/>
            <person name="Doyle S."/>
        </authorList>
    </citation>
    <scope>NUCLEOTIDE SEQUENCE [LARGE SCALE GENOMIC DNA]</scope>
    <source>
        <strain evidence="2 4">NCTC12022</strain>
    </source>
</reference>
<evidence type="ECO:0000313" key="3">
    <source>
        <dbReference type="Proteomes" id="UP000054698"/>
    </source>
</evidence>
<proteinExistence type="predicted"/>
<dbReference type="RefSeq" id="WP_058443434.1">
    <property type="nucleotide sequence ID" value="NZ_CAAAHT010000013.1"/>
</dbReference>
<dbReference type="STRING" id="453.Lfee_0204"/>
<evidence type="ECO:0000313" key="2">
    <source>
        <dbReference type="EMBL" id="SPX62827.1"/>
    </source>
</evidence>